<sequence>MATIAGVDLSDLSPQARLQWISAVRRAIQQNPKGIRVVANGQMNTMENVGGYLWPFGPAYIASLIRIVRRDIQDPKSEESLWRRVSFFEEHTNHGVITQFVQSLSQGWHLDISTYRDHALTLSDFDKYITTSSEVFERIMKSETDDAKFEFNELPESDKVKFCWVKGLMTVISALDDWFIMGRDINGPDGDWWVEKQRALMGIHPEVWHKALVLVQLVMDMVTKPDAEFDQIMSTRFIHNPVHFFTALDVEYLRMDPYV</sequence>
<organism evidence="1 2">
    <name type="scientific">Lophiostoma macrostomum CBS 122681</name>
    <dbReference type="NCBI Taxonomy" id="1314788"/>
    <lineage>
        <taxon>Eukaryota</taxon>
        <taxon>Fungi</taxon>
        <taxon>Dikarya</taxon>
        <taxon>Ascomycota</taxon>
        <taxon>Pezizomycotina</taxon>
        <taxon>Dothideomycetes</taxon>
        <taxon>Pleosporomycetidae</taxon>
        <taxon>Pleosporales</taxon>
        <taxon>Lophiostomataceae</taxon>
        <taxon>Lophiostoma</taxon>
    </lineage>
</organism>
<dbReference type="AlphaFoldDB" id="A0A6A6T6N5"/>
<keyword evidence="2" id="KW-1185">Reference proteome</keyword>
<proteinExistence type="predicted"/>
<evidence type="ECO:0000313" key="2">
    <source>
        <dbReference type="Proteomes" id="UP000799324"/>
    </source>
</evidence>
<gene>
    <name evidence="1" type="ORF">K491DRAFT_715989</name>
</gene>
<dbReference type="Proteomes" id="UP000799324">
    <property type="component" value="Unassembled WGS sequence"/>
</dbReference>
<accession>A0A6A6T6N5</accession>
<evidence type="ECO:0000313" key="1">
    <source>
        <dbReference type="EMBL" id="KAF2655695.1"/>
    </source>
</evidence>
<protein>
    <submittedName>
        <fullName evidence="1">Uncharacterized protein</fullName>
    </submittedName>
</protein>
<name>A0A6A6T6N5_9PLEO</name>
<dbReference type="EMBL" id="MU004345">
    <property type="protein sequence ID" value="KAF2655695.1"/>
    <property type="molecule type" value="Genomic_DNA"/>
</dbReference>
<reference evidence="1" key="1">
    <citation type="journal article" date="2020" name="Stud. Mycol.">
        <title>101 Dothideomycetes genomes: a test case for predicting lifestyles and emergence of pathogens.</title>
        <authorList>
            <person name="Haridas S."/>
            <person name="Albert R."/>
            <person name="Binder M."/>
            <person name="Bloem J."/>
            <person name="Labutti K."/>
            <person name="Salamov A."/>
            <person name="Andreopoulos B."/>
            <person name="Baker S."/>
            <person name="Barry K."/>
            <person name="Bills G."/>
            <person name="Bluhm B."/>
            <person name="Cannon C."/>
            <person name="Castanera R."/>
            <person name="Culley D."/>
            <person name="Daum C."/>
            <person name="Ezra D."/>
            <person name="Gonzalez J."/>
            <person name="Henrissat B."/>
            <person name="Kuo A."/>
            <person name="Liang C."/>
            <person name="Lipzen A."/>
            <person name="Lutzoni F."/>
            <person name="Magnuson J."/>
            <person name="Mondo S."/>
            <person name="Nolan M."/>
            <person name="Ohm R."/>
            <person name="Pangilinan J."/>
            <person name="Park H.-J."/>
            <person name="Ramirez L."/>
            <person name="Alfaro M."/>
            <person name="Sun H."/>
            <person name="Tritt A."/>
            <person name="Yoshinaga Y."/>
            <person name="Zwiers L.-H."/>
            <person name="Turgeon B."/>
            <person name="Goodwin S."/>
            <person name="Spatafora J."/>
            <person name="Crous P."/>
            <person name="Grigoriev I."/>
        </authorList>
    </citation>
    <scope>NUCLEOTIDE SEQUENCE</scope>
    <source>
        <strain evidence="1">CBS 122681</strain>
    </source>
</reference>